<dbReference type="Proteomes" id="UP001595953">
    <property type="component" value="Unassembled WGS sequence"/>
</dbReference>
<keyword evidence="1" id="KW-1133">Transmembrane helix</keyword>
<comment type="caution">
    <text evidence="2">The sequence shown here is derived from an EMBL/GenBank/DDBJ whole genome shotgun (WGS) entry which is preliminary data.</text>
</comment>
<gene>
    <name evidence="2" type="ORF">ACFO5O_05640</name>
</gene>
<evidence type="ECO:0000313" key="2">
    <source>
        <dbReference type="EMBL" id="MFC4721791.1"/>
    </source>
</evidence>
<dbReference type="RefSeq" id="WP_387961742.1">
    <property type="nucleotide sequence ID" value="NZ_JBHSGP010000008.1"/>
</dbReference>
<keyword evidence="1" id="KW-0812">Transmembrane</keyword>
<name>A0ABV9N0I1_9FLAO</name>
<sequence>MNENIPKKRSVLVRFITADPYLIGDFFNYIGGTMRWLFGKITRIFKNKPKFEFKEYINGPKNPDYYDQMGHGLNNILIGILTFLTLIIPLIKIIFD</sequence>
<evidence type="ECO:0000256" key="1">
    <source>
        <dbReference type="SAM" id="Phobius"/>
    </source>
</evidence>
<feature type="transmembrane region" description="Helical" evidence="1">
    <location>
        <begin position="76"/>
        <end position="95"/>
    </location>
</feature>
<protein>
    <submittedName>
        <fullName evidence="2">Uncharacterized protein</fullName>
    </submittedName>
</protein>
<proteinExistence type="predicted"/>
<reference evidence="3" key="1">
    <citation type="journal article" date="2019" name="Int. J. Syst. Evol. Microbiol.">
        <title>The Global Catalogue of Microorganisms (GCM) 10K type strain sequencing project: providing services to taxonomists for standard genome sequencing and annotation.</title>
        <authorList>
            <consortium name="The Broad Institute Genomics Platform"/>
            <consortium name="The Broad Institute Genome Sequencing Center for Infectious Disease"/>
            <person name="Wu L."/>
            <person name="Ma J."/>
        </authorList>
    </citation>
    <scope>NUCLEOTIDE SEQUENCE [LARGE SCALE GENOMIC DNA]</scope>
    <source>
        <strain evidence="3">CCUG 63682</strain>
    </source>
</reference>
<keyword evidence="3" id="KW-1185">Reference proteome</keyword>
<organism evidence="2 3">
    <name type="scientific">Geojedonia litorea</name>
    <dbReference type="NCBI Taxonomy" id="1268269"/>
    <lineage>
        <taxon>Bacteria</taxon>
        <taxon>Pseudomonadati</taxon>
        <taxon>Bacteroidota</taxon>
        <taxon>Flavobacteriia</taxon>
        <taxon>Flavobacteriales</taxon>
        <taxon>Flavobacteriaceae</taxon>
        <taxon>Geojedonia</taxon>
    </lineage>
</organism>
<evidence type="ECO:0000313" key="3">
    <source>
        <dbReference type="Proteomes" id="UP001595953"/>
    </source>
</evidence>
<keyword evidence="1" id="KW-0472">Membrane</keyword>
<accession>A0ABV9N0I1</accession>
<dbReference type="EMBL" id="JBHSGP010000008">
    <property type="protein sequence ID" value="MFC4721791.1"/>
    <property type="molecule type" value="Genomic_DNA"/>
</dbReference>